<dbReference type="RefSeq" id="WP_242373382.1">
    <property type="nucleotide sequence ID" value="NZ_JAKRKC020000001.1"/>
</dbReference>
<dbReference type="InterPro" id="IPR021246">
    <property type="entry name" value="DUF2797"/>
</dbReference>
<gene>
    <name evidence="2" type="ORF">MF672_009635</name>
</gene>
<dbReference type="EMBL" id="JAKRKC020000001">
    <property type="protein sequence ID" value="MCK2214048.1"/>
    <property type="molecule type" value="Genomic_DNA"/>
</dbReference>
<evidence type="ECO:0000313" key="2">
    <source>
        <dbReference type="EMBL" id="MCK2214048.1"/>
    </source>
</evidence>
<sequence>MPSSIAYGFPSDPHPITRKRTMPVPPPDGEYVCHGVTWTTGDPRLLLAPLPDGPLIYAEIMNQRLGFQVMSTGRWCTGRYRFADTVRVEALACPHRARATQSGQCAACADQDDFRFAHQVHQGGHAPDALRRYMAQPHWLYMATFADGTTKVGTAAEPRKRSRLDEQGALWATYLFKSPDGRSVRHLEDTLASRLRVPQTVRAAAKLQALADLADLSTAHTAHQQTIARAADVLDAPTVMEAWAPPAEGERLRTAGGTRVLYPHDLREGEHSFTPVSFLGSQVLALLEQGDDIGYLLDLGKLKGCRIILGPFTSPNTAVQASLF</sequence>
<comment type="caution">
    <text evidence="2">The sequence shown here is derived from an EMBL/GenBank/DDBJ whole genome shotgun (WGS) entry which is preliminary data.</text>
</comment>
<dbReference type="Proteomes" id="UP001317259">
    <property type="component" value="Unassembled WGS sequence"/>
</dbReference>
<dbReference type="Pfam" id="PF10977">
    <property type="entry name" value="DUF2797"/>
    <property type="match status" value="1"/>
</dbReference>
<keyword evidence="3" id="KW-1185">Reference proteome</keyword>
<evidence type="ECO:0000313" key="3">
    <source>
        <dbReference type="Proteomes" id="UP001317259"/>
    </source>
</evidence>
<feature type="region of interest" description="Disordered" evidence="1">
    <location>
        <begin position="1"/>
        <end position="20"/>
    </location>
</feature>
<organism evidence="2 3">
    <name type="scientific">Actinomadura luzonensis</name>
    <dbReference type="NCBI Taxonomy" id="2805427"/>
    <lineage>
        <taxon>Bacteria</taxon>
        <taxon>Bacillati</taxon>
        <taxon>Actinomycetota</taxon>
        <taxon>Actinomycetes</taxon>
        <taxon>Streptosporangiales</taxon>
        <taxon>Thermomonosporaceae</taxon>
        <taxon>Actinomadura</taxon>
    </lineage>
</organism>
<proteinExistence type="predicted"/>
<reference evidence="2 3" key="1">
    <citation type="submission" date="2022-04" db="EMBL/GenBank/DDBJ databases">
        <title>Genome draft of Actinomadura sp. ATCC 31491.</title>
        <authorList>
            <person name="Shi X."/>
            <person name="Du Y."/>
        </authorList>
    </citation>
    <scope>NUCLEOTIDE SEQUENCE [LARGE SCALE GENOMIC DNA]</scope>
    <source>
        <strain evidence="2 3">ATCC 31491</strain>
    </source>
</reference>
<evidence type="ECO:0000256" key="1">
    <source>
        <dbReference type="SAM" id="MobiDB-lite"/>
    </source>
</evidence>
<accession>A0ABT0FQ64</accession>
<name>A0ABT0FQ64_9ACTN</name>
<protein>
    <submittedName>
        <fullName evidence="2">DUF2797 domain-containing protein</fullName>
    </submittedName>
</protein>